<dbReference type="InterPro" id="IPR007433">
    <property type="entry name" value="DUF481"/>
</dbReference>
<dbReference type="Pfam" id="PF04338">
    <property type="entry name" value="DUF481"/>
    <property type="match status" value="1"/>
</dbReference>
<accession>S2ECZ8</accession>
<dbReference type="EMBL" id="ALWO02000005">
    <property type="protein sequence ID" value="EPA00264.1"/>
    <property type="molecule type" value="Genomic_DNA"/>
</dbReference>
<organism evidence="1 2">
    <name type="scientific">Indibacter alkaliphilus (strain CCUG 57479 / KCTC 22604 / LW1)</name>
    <dbReference type="NCBI Taxonomy" id="1189612"/>
    <lineage>
        <taxon>Bacteria</taxon>
        <taxon>Pseudomonadati</taxon>
        <taxon>Bacteroidota</taxon>
        <taxon>Cytophagia</taxon>
        <taxon>Cytophagales</taxon>
        <taxon>Cyclobacteriaceae</taxon>
    </lineage>
</organism>
<keyword evidence="2" id="KW-1185">Reference proteome</keyword>
<sequence length="262" mass="30563">MRLIPFLILFFLSTSTFSQILNIERYRIQSDTAKSLSIKATAGLNIFNRSAAADAPVNLFGYKWDINSMYHPGKHAYIFVSNFDYLRINDNDFLNFGLIHGRTVFNYEEKNNLETYIQYSFDNFRGLAPRWIAGGTFRTKAIKSERLTMVLGLGGLYENETWEHPFTEEFVQVEFLKSSNYISLRWTINDYVDFNTVTYYQVGYDRSIQAFRNRINGNFNLNTKITDRFSLNNSFSFSYEDKPIVPITPFIFAINTGISFDF</sequence>
<dbReference type="AlphaFoldDB" id="S2ECZ8"/>
<protein>
    <recommendedName>
        <fullName evidence="3">DUF481 domain-containing protein</fullName>
    </recommendedName>
</protein>
<evidence type="ECO:0000313" key="1">
    <source>
        <dbReference type="EMBL" id="EPA00264.1"/>
    </source>
</evidence>
<evidence type="ECO:0008006" key="3">
    <source>
        <dbReference type="Google" id="ProtNLM"/>
    </source>
</evidence>
<reference evidence="1 2" key="1">
    <citation type="journal article" date="2013" name="Genome Announc.">
        <title>Draft Genome Sequence of Indibacter alkaliphilus Strain LW1T, Isolated from Lonar Lake, a Haloalkaline Lake in the Buldana District of Maharashtra, India.</title>
        <authorList>
            <person name="Singh A."/>
            <person name="Kumar Jangir P."/>
            <person name="Sharma R."/>
            <person name="Singh A."/>
            <person name="Kumar Pinnaka A."/>
            <person name="Shivaji S."/>
        </authorList>
    </citation>
    <scope>NUCLEOTIDE SEQUENCE [LARGE SCALE GENOMIC DNA]</scope>
    <source>
        <strain evidence="2">CCUG 57479 / KCTC 22604 / LW1</strain>
    </source>
</reference>
<dbReference type="eggNOG" id="COG3137">
    <property type="taxonomic scope" value="Bacteria"/>
</dbReference>
<dbReference type="Proteomes" id="UP000006073">
    <property type="component" value="Unassembled WGS sequence"/>
</dbReference>
<dbReference type="RefSeq" id="WP_016254428.1">
    <property type="nucleotide sequence ID" value="NZ_ALWO02000005.1"/>
</dbReference>
<name>S2ECZ8_INDAL</name>
<proteinExistence type="predicted"/>
<gene>
    <name evidence="1" type="ORF">A33Q_0135</name>
</gene>
<evidence type="ECO:0000313" key="2">
    <source>
        <dbReference type="Proteomes" id="UP000006073"/>
    </source>
</evidence>
<comment type="caution">
    <text evidence="1">The sequence shown here is derived from an EMBL/GenBank/DDBJ whole genome shotgun (WGS) entry which is preliminary data.</text>
</comment>
<dbReference type="STRING" id="1189612.A33Q_0135"/>